<evidence type="ECO:0000256" key="3">
    <source>
        <dbReference type="SAM" id="SignalP"/>
    </source>
</evidence>
<keyword evidence="3" id="KW-0732">Signal</keyword>
<dbReference type="PROSITE" id="PS51450">
    <property type="entry name" value="LRR"/>
    <property type="match status" value="1"/>
</dbReference>
<accession>A0A6B2EC59</accession>
<keyword evidence="1" id="KW-0433">Leucine-rich repeat</keyword>
<dbReference type="InterPro" id="IPR003591">
    <property type="entry name" value="Leu-rich_rpt_typical-subtyp"/>
</dbReference>
<dbReference type="Gene3D" id="3.80.10.10">
    <property type="entry name" value="Ribonuclease Inhibitor"/>
    <property type="match status" value="4"/>
</dbReference>
<dbReference type="SMART" id="SM00369">
    <property type="entry name" value="LRR_TYP"/>
    <property type="match status" value="6"/>
</dbReference>
<feature type="signal peptide" evidence="3">
    <location>
        <begin position="1"/>
        <end position="23"/>
    </location>
</feature>
<evidence type="ECO:0000313" key="4">
    <source>
        <dbReference type="EMBL" id="NBJ60212.1"/>
    </source>
</evidence>
<dbReference type="InterPro" id="IPR050333">
    <property type="entry name" value="SLRP"/>
</dbReference>
<dbReference type="InterPro" id="IPR001611">
    <property type="entry name" value="Leu-rich_rpt"/>
</dbReference>
<dbReference type="SUPFAM" id="SSF52058">
    <property type="entry name" value="L domain-like"/>
    <property type="match status" value="2"/>
</dbReference>
<proteinExistence type="predicted"/>
<protein>
    <submittedName>
        <fullName evidence="4">Putative insulin-like growth factor-binding protein complex acid labile subunit</fullName>
    </submittedName>
</protein>
<organism evidence="4">
    <name type="scientific">Phlebotomus kandelakii</name>
    <dbReference type="NCBI Taxonomy" id="1109342"/>
    <lineage>
        <taxon>Eukaryota</taxon>
        <taxon>Metazoa</taxon>
        <taxon>Ecdysozoa</taxon>
        <taxon>Arthropoda</taxon>
        <taxon>Hexapoda</taxon>
        <taxon>Insecta</taxon>
        <taxon>Pterygota</taxon>
        <taxon>Neoptera</taxon>
        <taxon>Endopterygota</taxon>
        <taxon>Diptera</taxon>
        <taxon>Nematocera</taxon>
        <taxon>Psychodoidea</taxon>
        <taxon>Psychodidae</taxon>
        <taxon>Phlebotomus</taxon>
        <taxon>Larroussius</taxon>
    </lineage>
</organism>
<dbReference type="InterPro" id="IPR032675">
    <property type="entry name" value="LRR_dom_sf"/>
</dbReference>
<feature type="chain" id="PRO_5025547052" evidence="3">
    <location>
        <begin position="24"/>
        <end position="551"/>
    </location>
</feature>
<name>A0A6B2EC59_9DIPT</name>
<keyword evidence="2" id="KW-0677">Repeat</keyword>
<dbReference type="Pfam" id="PF13855">
    <property type="entry name" value="LRR_8"/>
    <property type="match status" value="3"/>
</dbReference>
<reference evidence="4" key="1">
    <citation type="submission" date="2019-10" db="EMBL/GenBank/DDBJ databases">
        <title>Short sand fly seasons in Tbilisi, Georgia, hinder development of host immunity to saliva of the visceral leishmaniasis vector Phlebotomus kandelakii.</title>
        <authorList>
            <person name="Oliveira F."/>
            <person name="Giorgobiani E."/>
            <person name="Guimaraes-Costa A.B."/>
            <person name="Abdeladhim M."/>
            <person name="Oristian J."/>
            <person name="Tskhvaradze L."/>
            <person name="Tsertsvadze N."/>
            <person name="Zakalashvili M."/>
            <person name="Valenzuela J.G."/>
            <person name="Kamhawi S."/>
        </authorList>
    </citation>
    <scope>NUCLEOTIDE SEQUENCE</scope>
    <source>
        <strain evidence="4">Wild-capture in Tbilisi</strain>
        <tissue evidence="4">Salivary glands</tissue>
    </source>
</reference>
<evidence type="ECO:0000256" key="2">
    <source>
        <dbReference type="ARBA" id="ARBA00022737"/>
    </source>
</evidence>
<sequence>MWLKEFSLCFFITSNLFFRSILCNSCTEDNEVSVSCNNFDDLLRYPNPEKRKIIHVTSPEVGSDKSSVREMFMCGGSTFEQYKKVKHFDMFNTGVLSIDSNCFKGMNDLVTVNLSKNNLTSIDMKVFKASEDMLIRGINLESNEILDIDLKAVVLLKLDTLNLSNNRLTSIYVRTEELPKIVHLNLQNNDIWRFGIISETLVSLDLSNNCIKTFGKAQMILPSLKNLHLNGNHLTTINEDMLGNMPNLRSIYLAQNLIHTVLVPKLNLLYIDLNYNMIKSTENLEAKFVNHSTLHLSFNKVFEMIPRSSFGKLTEFVCIFCNIHSIDPYYVHDTAPELESLSLRSNLLKSAKLFESRSGDLKLISVDLTYNQIKRINIRTFSRLSNVINLFLANNEIQTIAPGAFNRMTMLHTLDLSNNFVYQLPPNLFDQIPIVWLLLNGNNMAYFPIPGWNTETNEIADNNSMLNNLQTLNLENNPFQCDCLEQIHTWAQRRSFNLKVYDSKVKAGEKPACIINDEGCKVDVGKDFVKDYWHLFNDNKFQEILLQDEDI</sequence>
<dbReference type="PANTHER" id="PTHR45712">
    <property type="entry name" value="AGAP008170-PA"/>
    <property type="match status" value="1"/>
</dbReference>
<dbReference type="EMBL" id="GIFK01002509">
    <property type="protein sequence ID" value="NBJ60212.1"/>
    <property type="molecule type" value="Transcribed_RNA"/>
</dbReference>
<evidence type="ECO:0000256" key="1">
    <source>
        <dbReference type="ARBA" id="ARBA00022614"/>
    </source>
</evidence>
<dbReference type="PANTHER" id="PTHR45712:SF22">
    <property type="entry name" value="INSULIN-LIKE GROWTH FACTOR-BINDING PROTEIN COMPLEX ACID LABILE SUBUNIT"/>
    <property type="match status" value="1"/>
</dbReference>
<dbReference type="AlphaFoldDB" id="A0A6B2EC59"/>